<organism evidence="1 2">
    <name type="scientific">Bacillus safensis</name>
    <dbReference type="NCBI Taxonomy" id="561879"/>
    <lineage>
        <taxon>Bacteria</taxon>
        <taxon>Bacillati</taxon>
        <taxon>Bacillota</taxon>
        <taxon>Bacilli</taxon>
        <taxon>Bacillales</taxon>
        <taxon>Bacillaceae</taxon>
        <taxon>Bacillus</taxon>
    </lineage>
</organism>
<dbReference type="SUPFAM" id="SSF48576">
    <property type="entry name" value="Terpenoid synthases"/>
    <property type="match status" value="1"/>
</dbReference>
<reference evidence="1 2" key="1">
    <citation type="submission" date="2019-12" db="EMBL/GenBank/DDBJ databases">
        <title>Full genome sequence of a Bacillus safensis strain isolated from commercially available natto in Indonesia.</title>
        <authorList>
            <person name="Yoshida M."/>
            <person name="Uomi M."/>
            <person name="Waturangi D."/>
            <person name="Ekaputri J.J."/>
            <person name="Setiamarga D.H.E."/>
        </authorList>
    </citation>
    <scope>NUCLEOTIDE SEQUENCE [LARGE SCALE GENOMIC DNA]</scope>
    <source>
        <strain evidence="1 2">IDN1</strain>
    </source>
</reference>
<dbReference type="AlphaFoldDB" id="A0A5S9M6C9"/>
<name>A0A5S9M6C9_BACIA</name>
<dbReference type="EMBL" id="AP021906">
    <property type="protein sequence ID" value="BBP88375.1"/>
    <property type="molecule type" value="Genomic_DNA"/>
</dbReference>
<dbReference type="Gene3D" id="1.10.600.10">
    <property type="entry name" value="Farnesyl Diphosphate Synthase"/>
    <property type="match status" value="1"/>
</dbReference>
<sequence>MVDVQTALKVCEETIQTHSKTFYRAFSMLPKKEKTGRLGRIFFCRRADDIVDESPSPKEDLASFRETFDRFYKVR</sequence>
<dbReference type="InterPro" id="IPR008949">
    <property type="entry name" value="Isoprenoid_synthase_dom_sf"/>
</dbReference>
<accession>A0A5S9M6C9</accession>
<evidence type="ECO:0000313" key="2">
    <source>
        <dbReference type="Proteomes" id="UP000464658"/>
    </source>
</evidence>
<protein>
    <submittedName>
        <fullName evidence="1">Uncharacterized protein</fullName>
    </submittedName>
</protein>
<evidence type="ECO:0000313" key="1">
    <source>
        <dbReference type="EMBL" id="BBP88375.1"/>
    </source>
</evidence>
<proteinExistence type="predicted"/>
<gene>
    <name evidence="1" type="ORF">BsIDN1_19930</name>
</gene>
<dbReference type="Pfam" id="PF00494">
    <property type="entry name" value="SQS_PSY"/>
    <property type="match status" value="1"/>
</dbReference>
<dbReference type="InterPro" id="IPR002060">
    <property type="entry name" value="Squ/phyt_synthse"/>
</dbReference>
<dbReference type="Proteomes" id="UP000464658">
    <property type="component" value="Chromosome"/>
</dbReference>